<keyword evidence="3" id="KW-1185">Reference proteome</keyword>
<evidence type="ECO:0000313" key="2">
    <source>
        <dbReference type="EMBL" id="MDO5969851.1"/>
    </source>
</evidence>
<feature type="domain" description="F5/8 type C" evidence="1">
    <location>
        <begin position="241"/>
        <end position="390"/>
    </location>
</feature>
<evidence type="ECO:0000259" key="1">
    <source>
        <dbReference type="PROSITE" id="PS50022"/>
    </source>
</evidence>
<dbReference type="Proteomes" id="UP001176883">
    <property type="component" value="Unassembled WGS sequence"/>
</dbReference>
<dbReference type="EMBL" id="JAUOEK010000094">
    <property type="protein sequence ID" value="MDO5969851.1"/>
    <property type="molecule type" value="Genomic_DNA"/>
</dbReference>
<dbReference type="InterPro" id="IPR000421">
    <property type="entry name" value="FA58C"/>
</dbReference>
<sequence>MRQISYFKFPSHKEKYLRVINNNLKLKSNTCLLCLVFLLAVLQSCSKMNDLHQPYLDEGEIVYAEKVDTVEVRPGNKRIKLDMHINTESIKTTRIYWNNYTDSVDVDIANQRGVFDRIIEDLNEQQYVFQFVNFDSYGNKSLPYEVLGQVYGDDFQSLTSNRAISGDVLLVESSSELIINWSLDVTNVAFCELMYTNINDVEVTQIVPAAENVTVLPGFKSDLTYFTASKPDLTAIDLFFSETISVGKILLDYNEWEIEAFSTEHTGSDNTVANFIDGNQETRWHSLAGGSSYPHWVIIDLQQEVYFSAVEIFRTTFQNGGDNRAPDKIQLEVSKDNATWTDFGIFDFDRNSNDGQIYPVDLLEEVRYLRFTATEGPEDNLVLGKIQLIK</sequence>
<dbReference type="InterPro" id="IPR008979">
    <property type="entry name" value="Galactose-bd-like_sf"/>
</dbReference>
<name>A0ABT8W9V8_9FLAO</name>
<dbReference type="RefSeq" id="WP_303277546.1">
    <property type="nucleotide sequence ID" value="NZ_JAUOEK010000094.1"/>
</dbReference>
<dbReference type="Pfam" id="PF16389">
    <property type="entry name" value="DUF4998"/>
    <property type="match status" value="1"/>
</dbReference>
<dbReference type="PROSITE" id="PS50022">
    <property type="entry name" value="FA58C_3"/>
    <property type="match status" value="1"/>
</dbReference>
<protein>
    <submittedName>
        <fullName evidence="2">DUF4998 domain-containing protein</fullName>
    </submittedName>
</protein>
<proteinExistence type="predicted"/>
<dbReference type="Pfam" id="PF00754">
    <property type="entry name" value="F5_F8_type_C"/>
    <property type="match status" value="1"/>
</dbReference>
<gene>
    <name evidence="2" type="ORF">Q4Q35_08525</name>
</gene>
<accession>A0ABT8W9V8</accession>
<dbReference type="Gene3D" id="2.60.120.260">
    <property type="entry name" value="Galactose-binding domain-like"/>
    <property type="match status" value="1"/>
</dbReference>
<dbReference type="SUPFAM" id="SSF49785">
    <property type="entry name" value="Galactose-binding domain-like"/>
    <property type="match status" value="1"/>
</dbReference>
<organism evidence="2 3">
    <name type="scientific">Flavivirga aquimarina</name>
    <dbReference type="NCBI Taxonomy" id="2027862"/>
    <lineage>
        <taxon>Bacteria</taxon>
        <taxon>Pseudomonadati</taxon>
        <taxon>Bacteroidota</taxon>
        <taxon>Flavobacteriia</taxon>
        <taxon>Flavobacteriales</taxon>
        <taxon>Flavobacteriaceae</taxon>
        <taxon>Flavivirga</taxon>
    </lineage>
</organism>
<evidence type="ECO:0000313" key="3">
    <source>
        <dbReference type="Proteomes" id="UP001176883"/>
    </source>
</evidence>
<reference evidence="2" key="1">
    <citation type="submission" date="2023-07" db="EMBL/GenBank/DDBJ databases">
        <title>Two novel species in the genus Flavivirga.</title>
        <authorList>
            <person name="Kwon K."/>
        </authorList>
    </citation>
    <scope>NUCLEOTIDE SEQUENCE</scope>
    <source>
        <strain evidence="2">KCTC 52353</strain>
    </source>
</reference>
<comment type="caution">
    <text evidence="2">The sequence shown here is derived from an EMBL/GenBank/DDBJ whole genome shotgun (WGS) entry which is preliminary data.</text>
</comment>